<reference evidence="5 6" key="1">
    <citation type="submission" date="2024-07" db="EMBL/GenBank/DDBJ databases">
        <title>Luteimonas salilacus sp. nov., isolated from the shore soil of Salt Lake in Tibet of China.</title>
        <authorList>
            <person name="Zhang X."/>
            <person name="Li A."/>
        </authorList>
    </citation>
    <scope>NUCLEOTIDE SEQUENCE [LARGE SCALE GENOMIC DNA]</scope>
    <source>
        <strain evidence="5 6">B3-2-R+30</strain>
    </source>
</reference>
<dbReference type="Gene3D" id="3.40.30.10">
    <property type="entry name" value="Glutaredoxin"/>
    <property type="match status" value="1"/>
</dbReference>
<feature type="signal peptide" evidence="3">
    <location>
        <begin position="1"/>
        <end position="21"/>
    </location>
</feature>
<evidence type="ECO:0000313" key="6">
    <source>
        <dbReference type="Proteomes" id="UP001566331"/>
    </source>
</evidence>
<dbReference type="PANTHER" id="PTHR12151:SF25">
    <property type="entry name" value="LINALOOL DEHYDRATASE_ISOMERASE DOMAIN-CONTAINING PROTEIN"/>
    <property type="match status" value="1"/>
</dbReference>
<dbReference type="InterPro" id="IPR013766">
    <property type="entry name" value="Thioredoxin_domain"/>
</dbReference>
<name>A0ABV4HME2_9GAMM</name>
<keyword evidence="6" id="KW-1185">Reference proteome</keyword>
<dbReference type="EMBL" id="JBFWIC010000004">
    <property type="protein sequence ID" value="MEZ0473893.1"/>
    <property type="molecule type" value="Genomic_DNA"/>
</dbReference>
<protein>
    <submittedName>
        <fullName evidence="5">SCO family protein</fullName>
    </submittedName>
</protein>
<dbReference type="InterPro" id="IPR003782">
    <property type="entry name" value="SCO1/SenC"/>
</dbReference>
<dbReference type="InterPro" id="IPR036249">
    <property type="entry name" value="Thioredoxin-like_sf"/>
</dbReference>
<comment type="similarity">
    <text evidence="1">Belongs to the SCO1/2 family.</text>
</comment>
<evidence type="ECO:0000256" key="2">
    <source>
        <dbReference type="ARBA" id="ARBA00023008"/>
    </source>
</evidence>
<evidence type="ECO:0000256" key="3">
    <source>
        <dbReference type="SAM" id="SignalP"/>
    </source>
</evidence>
<proteinExistence type="inferred from homology"/>
<feature type="chain" id="PRO_5046200703" evidence="3">
    <location>
        <begin position="22"/>
        <end position="187"/>
    </location>
</feature>
<organism evidence="5 6">
    <name type="scientific">Luteimonas salinilitoris</name>
    <dbReference type="NCBI Taxonomy" id="3237697"/>
    <lineage>
        <taxon>Bacteria</taxon>
        <taxon>Pseudomonadati</taxon>
        <taxon>Pseudomonadota</taxon>
        <taxon>Gammaproteobacteria</taxon>
        <taxon>Lysobacterales</taxon>
        <taxon>Lysobacteraceae</taxon>
        <taxon>Luteimonas</taxon>
    </lineage>
</organism>
<evidence type="ECO:0000259" key="4">
    <source>
        <dbReference type="PROSITE" id="PS51352"/>
    </source>
</evidence>
<gene>
    <name evidence="5" type="ORF">AB6713_04575</name>
</gene>
<dbReference type="PROSITE" id="PS51352">
    <property type="entry name" value="THIOREDOXIN_2"/>
    <property type="match status" value="1"/>
</dbReference>
<evidence type="ECO:0000313" key="5">
    <source>
        <dbReference type="EMBL" id="MEZ0473893.1"/>
    </source>
</evidence>
<sequence>MSARLLAALLGLSLLATPLLAAAAPAIGGRFALTDQEGRAVTESVLRGQPTLLYFGFTSCPDVCPTDLVKLASVAATVKKRHSMAVRVVFITVDPERDRPEVLKAYVNAFSPDFIGLTGTPEQIADVARQYHVYYKKVPIGDKGAYTMDHSTFVFLLDARGRYAAHYGRKLTAEQLATAIGTALTAR</sequence>
<dbReference type="SUPFAM" id="SSF52833">
    <property type="entry name" value="Thioredoxin-like"/>
    <property type="match status" value="1"/>
</dbReference>
<accession>A0ABV4HME2</accession>
<keyword evidence="3" id="KW-0732">Signal</keyword>
<feature type="domain" description="Thioredoxin" evidence="4">
    <location>
        <begin position="13"/>
        <end position="185"/>
    </location>
</feature>
<comment type="caution">
    <text evidence="5">The sequence shown here is derived from an EMBL/GenBank/DDBJ whole genome shotgun (WGS) entry which is preliminary data.</text>
</comment>
<dbReference type="PANTHER" id="PTHR12151">
    <property type="entry name" value="ELECTRON TRANSPORT PROTIN SCO1/SENC FAMILY MEMBER"/>
    <property type="match status" value="1"/>
</dbReference>
<dbReference type="RefSeq" id="WP_370562604.1">
    <property type="nucleotide sequence ID" value="NZ_JBFWIB010000002.1"/>
</dbReference>
<dbReference type="Pfam" id="PF02630">
    <property type="entry name" value="SCO1-SenC"/>
    <property type="match status" value="1"/>
</dbReference>
<dbReference type="Proteomes" id="UP001566331">
    <property type="component" value="Unassembled WGS sequence"/>
</dbReference>
<evidence type="ECO:0000256" key="1">
    <source>
        <dbReference type="ARBA" id="ARBA00010996"/>
    </source>
</evidence>
<keyword evidence="2" id="KW-0186">Copper</keyword>
<dbReference type="CDD" id="cd02968">
    <property type="entry name" value="SCO"/>
    <property type="match status" value="1"/>
</dbReference>